<feature type="domain" description="Mycothiol-dependent maleylpyruvate isomerase metal-binding" evidence="1">
    <location>
        <begin position="16"/>
        <end position="150"/>
    </location>
</feature>
<comment type="caution">
    <text evidence="2">The sequence shown here is derived from an EMBL/GenBank/DDBJ whole genome shotgun (WGS) entry which is preliminary data.</text>
</comment>
<dbReference type="Proteomes" id="UP001596337">
    <property type="component" value="Unassembled WGS sequence"/>
</dbReference>
<name>A0ABW2BW06_9PSEU</name>
<dbReference type="InterPro" id="IPR036527">
    <property type="entry name" value="SCP2_sterol-bd_dom_sf"/>
</dbReference>
<dbReference type="GO" id="GO:0016853">
    <property type="term" value="F:isomerase activity"/>
    <property type="evidence" value="ECO:0007669"/>
    <property type="project" value="UniProtKB-KW"/>
</dbReference>
<dbReference type="SUPFAM" id="SSF109854">
    <property type="entry name" value="DinB/YfiT-like putative metalloenzymes"/>
    <property type="match status" value="1"/>
</dbReference>
<keyword evidence="3" id="KW-1185">Reference proteome</keyword>
<dbReference type="RefSeq" id="WP_345393017.1">
    <property type="nucleotide sequence ID" value="NZ_BAABLA010000015.1"/>
</dbReference>
<dbReference type="NCBIfam" id="TIGR03083">
    <property type="entry name" value="maleylpyruvate isomerase family mycothiol-dependent enzyme"/>
    <property type="match status" value="1"/>
</dbReference>
<sequence length="238" mass="25519">MTSEPTIETLLGWVERGQRQFEDAVAALPAAAATEASALPGWTRGHVITHVARNADALVNLLTWADTGTPTPMYATPTQRDDDIEAGAGRALAEQLDDLRESGRRFAATAAALSTNAWQTTVRNAQGVEMPASKIPWFRTREVWLHLVDLGAGPGVDVIPDDVAAELVRDVATWMSPKLDQAASLRPEGHLPVPLGPDIDTPTTIAGPANRIAGWLVGRADASRLRCEGSVPDLPRWL</sequence>
<dbReference type="SUPFAM" id="SSF55718">
    <property type="entry name" value="SCP-like"/>
    <property type="match status" value="1"/>
</dbReference>
<accession>A0ABW2BW06</accession>
<dbReference type="Gene3D" id="3.30.1050.20">
    <property type="match status" value="1"/>
</dbReference>
<dbReference type="EMBL" id="JBHSXX010000001">
    <property type="protein sequence ID" value="MFC6866708.1"/>
    <property type="molecule type" value="Genomic_DNA"/>
</dbReference>
<proteinExistence type="predicted"/>
<evidence type="ECO:0000313" key="3">
    <source>
        <dbReference type="Proteomes" id="UP001596337"/>
    </source>
</evidence>
<dbReference type="InterPro" id="IPR024344">
    <property type="entry name" value="MDMPI_metal-binding"/>
</dbReference>
<protein>
    <submittedName>
        <fullName evidence="2">Maleylpyruvate isomerase family mycothiol-dependent enzyme</fullName>
    </submittedName>
</protein>
<evidence type="ECO:0000313" key="2">
    <source>
        <dbReference type="EMBL" id="MFC6866708.1"/>
    </source>
</evidence>
<dbReference type="Pfam" id="PF11716">
    <property type="entry name" value="MDMPI_N"/>
    <property type="match status" value="1"/>
</dbReference>
<evidence type="ECO:0000259" key="1">
    <source>
        <dbReference type="Pfam" id="PF11716"/>
    </source>
</evidence>
<keyword evidence="2" id="KW-0413">Isomerase</keyword>
<organism evidence="2 3">
    <name type="scientific">Haloechinothrix salitolerans</name>
    <dbReference type="NCBI Taxonomy" id="926830"/>
    <lineage>
        <taxon>Bacteria</taxon>
        <taxon>Bacillati</taxon>
        <taxon>Actinomycetota</taxon>
        <taxon>Actinomycetes</taxon>
        <taxon>Pseudonocardiales</taxon>
        <taxon>Pseudonocardiaceae</taxon>
        <taxon>Haloechinothrix</taxon>
    </lineage>
</organism>
<dbReference type="Gene3D" id="1.20.120.450">
    <property type="entry name" value="dinb family like domain"/>
    <property type="match status" value="1"/>
</dbReference>
<dbReference type="InterPro" id="IPR034660">
    <property type="entry name" value="DinB/YfiT-like"/>
</dbReference>
<gene>
    <name evidence="2" type="ORF">ACFQGD_06070</name>
</gene>
<dbReference type="InterPro" id="IPR017517">
    <property type="entry name" value="Maleyloyr_isom"/>
</dbReference>
<reference evidence="3" key="1">
    <citation type="journal article" date="2019" name="Int. J. Syst. Evol. Microbiol.">
        <title>The Global Catalogue of Microorganisms (GCM) 10K type strain sequencing project: providing services to taxonomists for standard genome sequencing and annotation.</title>
        <authorList>
            <consortium name="The Broad Institute Genomics Platform"/>
            <consortium name="The Broad Institute Genome Sequencing Center for Infectious Disease"/>
            <person name="Wu L."/>
            <person name="Ma J."/>
        </authorList>
    </citation>
    <scope>NUCLEOTIDE SEQUENCE [LARGE SCALE GENOMIC DNA]</scope>
    <source>
        <strain evidence="3">KCTC 32255</strain>
    </source>
</reference>